<accession>E6YYW4</accession>
<dbReference type="EMBL" id="FN645507">
    <property type="protein sequence ID" value="CBI82125.1"/>
    <property type="molecule type" value="Genomic_DNA"/>
</dbReference>
<proteinExistence type="predicted"/>
<protein>
    <submittedName>
        <fullName evidence="1">Uncharacterized protein</fullName>
    </submittedName>
</protein>
<sequence>MLRYCGTIFEKCRKITTECHSVFSILYSLTYISLKVVIQKFTLSTLDAIDYSF</sequence>
<evidence type="ECO:0000313" key="1">
    <source>
        <dbReference type="EMBL" id="CBI82125.1"/>
    </source>
</evidence>
<name>E6YYW4_BARSR</name>
<gene>
    <name evidence="1" type="ORF">B11C_20403</name>
</gene>
<reference evidence="1" key="1">
    <citation type="journal article" date="2011" name="PLoS Genet.">
        <title>Parallel evolution of a type IV secretion system in radiating lineages of the host-restricted bacterial pathogen Bartonella.</title>
        <authorList>
            <person name="Engel P."/>
            <person name="Salzburger W."/>
            <person name="Liesch M."/>
            <person name="Chang C.C."/>
            <person name="Maruyama S."/>
            <person name="Lanz C."/>
            <person name="Calteau A."/>
            <person name="Lajus A."/>
            <person name="Medigue C."/>
            <person name="Schuster S.C."/>
            <person name="Dehio C."/>
        </authorList>
    </citation>
    <scope>NUCLEOTIDE SEQUENCE</scope>
    <source>
        <strain evidence="1">R1</strain>
    </source>
</reference>
<organism evidence="1">
    <name type="scientific">Bartonella schoenbuchensis (strain DSM 13525 / NCTC 13165 / R1)</name>
    <dbReference type="NCBI Taxonomy" id="687861"/>
    <lineage>
        <taxon>Bacteria</taxon>
        <taxon>Pseudomonadati</taxon>
        <taxon>Pseudomonadota</taxon>
        <taxon>Alphaproteobacteria</taxon>
        <taxon>Hyphomicrobiales</taxon>
        <taxon>Bartonellaceae</taxon>
        <taxon>Bartonella</taxon>
    </lineage>
</organism>
<dbReference type="AlphaFoldDB" id="E6YYW4"/>